<dbReference type="Gene3D" id="2.40.330.10">
    <property type="entry name" value="DNA-binding pseudobarrel domain"/>
    <property type="match status" value="3"/>
</dbReference>
<keyword evidence="4" id="KW-0238">DNA-binding</keyword>
<dbReference type="SMART" id="SM01019">
    <property type="entry name" value="B3"/>
    <property type="match status" value="3"/>
</dbReference>
<feature type="domain" description="TF-B3" evidence="7">
    <location>
        <begin position="119"/>
        <end position="216"/>
    </location>
</feature>
<evidence type="ECO:0000256" key="6">
    <source>
        <dbReference type="ARBA" id="ARBA00023242"/>
    </source>
</evidence>
<gene>
    <name evidence="8" type="ORF">HHK36_025406</name>
</gene>
<organism evidence="8 9">
    <name type="scientific">Tetracentron sinense</name>
    <name type="common">Spur-leaf</name>
    <dbReference type="NCBI Taxonomy" id="13715"/>
    <lineage>
        <taxon>Eukaryota</taxon>
        <taxon>Viridiplantae</taxon>
        <taxon>Streptophyta</taxon>
        <taxon>Embryophyta</taxon>
        <taxon>Tracheophyta</taxon>
        <taxon>Spermatophyta</taxon>
        <taxon>Magnoliopsida</taxon>
        <taxon>Trochodendrales</taxon>
        <taxon>Trochodendraceae</taxon>
        <taxon>Tetracentron</taxon>
    </lineage>
</organism>
<dbReference type="OMA" id="LQCKYRM"/>
<evidence type="ECO:0000313" key="9">
    <source>
        <dbReference type="Proteomes" id="UP000655225"/>
    </source>
</evidence>
<evidence type="ECO:0000256" key="2">
    <source>
        <dbReference type="ARBA" id="ARBA00022737"/>
    </source>
</evidence>
<keyword evidence="9" id="KW-1185">Reference proteome</keyword>
<dbReference type="Pfam" id="PF02362">
    <property type="entry name" value="B3"/>
    <property type="match status" value="3"/>
</dbReference>
<feature type="domain" description="TF-B3" evidence="7">
    <location>
        <begin position="274"/>
        <end position="369"/>
    </location>
</feature>
<name>A0A835D3J0_TETSI</name>
<dbReference type="InterPro" id="IPR015300">
    <property type="entry name" value="DNA-bd_pseudobarrel_sf"/>
</dbReference>
<reference evidence="8 9" key="1">
    <citation type="submission" date="2020-04" db="EMBL/GenBank/DDBJ databases">
        <title>Plant Genome Project.</title>
        <authorList>
            <person name="Zhang R.-G."/>
        </authorList>
    </citation>
    <scope>NUCLEOTIDE SEQUENCE [LARGE SCALE GENOMIC DNA]</scope>
    <source>
        <strain evidence="8">YNK0</strain>
        <tissue evidence="8">Leaf</tissue>
    </source>
</reference>
<dbReference type="AlphaFoldDB" id="A0A835D3J0"/>
<dbReference type="InterPro" id="IPR003340">
    <property type="entry name" value="B3_DNA-bd"/>
</dbReference>
<keyword evidence="6" id="KW-0539">Nucleus</keyword>
<dbReference type="InterPro" id="IPR039218">
    <property type="entry name" value="REM_fam"/>
</dbReference>
<comment type="caution">
    <text evidence="8">The sequence shown here is derived from an EMBL/GenBank/DDBJ whole genome shotgun (WGS) entry which is preliminary data.</text>
</comment>
<keyword evidence="2" id="KW-0677">Repeat</keyword>
<dbReference type="EMBL" id="JABCRI010000019">
    <property type="protein sequence ID" value="KAF8388726.1"/>
    <property type="molecule type" value="Genomic_DNA"/>
</dbReference>
<dbReference type="CDD" id="cd10017">
    <property type="entry name" value="B3_DNA"/>
    <property type="match status" value="3"/>
</dbReference>
<protein>
    <recommendedName>
        <fullName evidence="7">TF-B3 domain-containing protein</fullName>
    </recommendedName>
</protein>
<evidence type="ECO:0000256" key="3">
    <source>
        <dbReference type="ARBA" id="ARBA00023015"/>
    </source>
</evidence>
<evidence type="ECO:0000259" key="7">
    <source>
        <dbReference type="PROSITE" id="PS50863"/>
    </source>
</evidence>
<dbReference type="PANTHER" id="PTHR31674:SF62">
    <property type="entry name" value="B3 DOMAIN-CONTAINING PROTEIN REM14-RELATED"/>
    <property type="match status" value="1"/>
</dbReference>
<dbReference type="Proteomes" id="UP000655225">
    <property type="component" value="Unassembled WGS sequence"/>
</dbReference>
<accession>A0A835D3J0</accession>
<keyword evidence="5" id="KW-0804">Transcription</keyword>
<evidence type="ECO:0000313" key="8">
    <source>
        <dbReference type="EMBL" id="KAF8388726.1"/>
    </source>
</evidence>
<dbReference type="PANTHER" id="PTHR31674">
    <property type="entry name" value="B3 DOMAIN-CONTAINING PROTEIN REM-LIKE 3-RELATED"/>
    <property type="match status" value="1"/>
</dbReference>
<comment type="subcellular location">
    <subcellularLocation>
        <location evidence="1">Nucleus</location>
    </subcellularLocation>
</comment>
<dbReference type="SUPFAM" id="SSF101936">
    <property type="entry name" value="DNA-binding pseudobarrel domain"/>
    <property type="match status" value="3"/>
</dbReference>
<dbReference type="GO" id="GO:0005634">
    <property type="term" value="C:nucleus"/>
    <property type="evidence" value="ECO:0007669"/>
    <property type="project" value="UniProtKB-SubCell"/>
</dbReference>
<dbReference type="OrthoDB" id="1109907at2759"/>
<keyword evidence="3" id="KW-0805">Transcription regulation</keyword>
<evidence type="ECO:0000256" key="1">
    <source>
        <dbReference type="ARBA" id="ARBA00004123"/>
    </source>
</evidence>
<dbReference type="GO" id="GO:0003677">
    <property type="term" value="F:DNA binding"/>
    <property type="evidence" value="ECO:0007669"/>
    <property type="project" value="UniProtKB-KW"/>
</dbReference>
<evidence type="ECO:0000256" key="5">
    <source>
        <dbReference type="ARBA" id="ARBA00023163"/>
    </source>
</evidence>
<sequence length="369" mass="42789">MCEYVILRSCCGKSWRVKINGLRFEEGWKDFARDHSLRVGDFLVFRYEKDMVFDVLVFDTSACERDYPWFHFKVDDQMEEKEGKVEMLKDFKSVTKARRAMARPKVQAKACSFSHGHPRFKITVKQYILKKGRLNIPRGFARRNGLTSKCCTMTIRDQKGRSWPVILRHKKSDGQVYIGRGWRQFSLANGLKKGDVCTFQLILGRKEKHLMVFYPGSCVRDYPHFDFKVDDQMEEKRGIVEIVKDFKSITKARCAMARPKVQAKACSLSHGHPRFVITVNSKSLKEGRMNIPMGFARINGLTNKCCTMTIRDQKGRSWPVTLRHKNSDGQVYIGCGWRQFSVANGLKKGDVCTFELILRGKDVMMLHWL</sequence>
<proteinExistence type="predicted"/>
<feature type="domain" description="TF-B3" evidence="7">
    <location>
        <begin position="1"/>
        <end position="61"/>
    </location>
</feature>
<dbReference type="PROSITE" id="PS50863">
    <property type="entry name" value="B3"/>
    <property type="match status" value="3"/>
</dbReference>
<evidence type="ECO:0000256" key="4">
    <source>
        <dbReference type="ARBA" id="ARBA00023125"/>
    </source>
</evidence>